<sequence length="296" mass="33409">MPHKHTRAKKADNSIYDLPPNVVAKPLPTNKSAAKLSDNFNSKRRKGKKSSAPTSDYGHDDTPKAFARLMSYKNGKAPRNGLDDGAPAKAQKRKRDAEIDEKPAIPKMLPGERMSEYSARVDQALPISGLVSKGKKLPGVKEHLTKHDKRLRRIQAVWRKEEAEIKEKEEEELEQLEEEEENLKALLAENKIELPQSKRGKRRKMVGEQDDGDDDPWAALKDKREKPKGLHDVVQAPPEFSAVPKEKFKVRNGAKVHVDDVPNAAGSLRRREELGEARKDIIANYRAMMRNRGKPS</sequence>
<evidence type="ECO:0000313" key="3">
    <source>
        <dbReference type="Proteomes" id="UP000799437"/>
    </source>
</evidence>
<dbReference type="GeneID" id="54487321"/>
<feature type="compositionally biased region" description="Basic and acidic residues" evidence="1">
    <location>
        <begin position="95"/>
        <end position="104"/>
    </location>
</feature>
<feature type="region of interest" description="Disordered" evidence="1">
    <location>
        <begin position="1"/>
        <end position="113"/>
    </location>
</feature>
<dbReference type="AlphaFoldDB" id="A0A6A6WKJ3"/>
<dbReference type="PANTHER" id="PTHR40644">
    <property type="entry name" value="UPF0653 PROTEIN C607.02C"/>
    <property type="match status" value="1"/>
</dbReference>
<accession>A0A6A6WKJ3</accession>
<dbReference type="RefSeq" id="XP_033605165.1">
    <property type="nucleotide sequence ID" value="XM_033746267.1"/>
</dbReference>
<name>A0A6A6WKJ3_9PEZI</name>
<protein>
    <submittedName>
        <fullName evidence="2">Uncharacterized protein</fullName>
    </submittedName>
</protein>
<dbReference type="Proteomes" id="UP000799437">
    <property type="component" value="Unassembled WGS sequence"/>
</dbReference>
<dbReference type="PANTHER" id="PTHR40644:SF1">
    <property type="entry name" value="UPF0653 PROTEIN C607.02C"/>
    <property type="match status" value="1"/>
</dbReference>
<keyword evidence="3" id="KW-1185">Reference proteome</keyword>
<evidence type="ECO:0000256" key="1">
    <source>
        <dbReference type="SAM" id="MobiDB-lite"/>
    </source>
</evidence>
<feature type="compositionally biased region" description="Basic and acidic residues" evidence="1">
    <location>
        <begin position="220"/>
        <end position="231"/>
    </location>
</feature>
<proteinExistence type="predicted"/>
<dbReference type="EMBL" id="ML996565">
    <property type="protein sequence ID" value="KAF2762714.1"/>
    <property type="molecule type" value="Genomic_DNA"/>
</dbReference>
<dbReference type="OrthoDB" id="5876637at2759"/>
<reference evidence="2" key="1">
    <citation type="journal article" date="2020" name="Stud. Mycol.">
        <title>101 Dothideomycetes genomes: a test case for predicting lifestyles and emergence of pathogens.</title>
        <authorList>
            <person name="Haridas S."/>
            <person name="Albert R."/>
            <person name="Binder M."/>
            <person name="Bloem J."/>
            <person name="Labutti K."/>
            <person name="Salamov A."/>
            <person name="Andreopoulos B."/>
            <person name="Baker S."/>
            <person name="Barry K."/>
            <person name="Bills G."/>
            <person name="Bluhm B."/>
            <person name="Cannon C."/>
            <person name="Castanera R."/>
            <person name="Culley D."/>
            <person name="Daum C."/>
            <person name="Ezra D."/>
            <person name="Gonzalez J."/>
            <person name="Henrissat B."/>
            <person name="Kuo A."/>
            <person name="Liang C."/>
            <person name="Lipzen A."/>
            <person name="Lutzoni F."/>
            <person name="Magnuson J."/>
            <person name="Mondo S."/>
            <person name="Nolan M."/>
            <person name="Ohm R."/>
            <person name="Pangilinan J."/>
            <person name="Park H.-J."/>
            <person name="Ramirez L."/>
            <person name="Alfaro M."/>
            <person name="Sun H."/>
            <person name="Tritt A."/>
            <person name="Yoshinaga Y."/>
            <person name="Zwiers L.-H."/>
            <person name="Turgeon B."/>
            <person name="Goodwin S."/>
            <person name="Spatafora J."/>
            <person name="Crous P."/>
            <person name="Grigoriev I."/>
        </authorList>
    </citation>
    <scope>NUCLEOTIDE SEQUENCE</scope>
    <source>
        <strain evidence="2">CBS 121739</strain>
    </source>
</reference>
<evidence type="ECO:0000313" key="2">
    <source>
        <dbReference type="EMBL" id="KAF2762714.1"/>
    </source>
</evidence>
<organism evidence="2 3">
    <name type="scientific">Pseudovirgaria hyperparasitica</name>
    <dbReference type="NCBI Taxonomy" id="470096"/>
    <lineage>
        <taxon>Eukaryota</taxon>
        <taxon>Fungi</taxon>
        <taxon>Dikarya</taxon>
        <taxon>Ascomycota</taxon>
        <taxon>Pezizomycotina</taxon>
        <taxon>Dothideomycetes</taxon>
        <taxon>Dothideomycetes incertae sedis</taxon>
        <taxon>Acrospermales</taxon>
        <taxon>Acrospermaceae</taxon>
        <taxon>Pseudovirgaria</taxon>
    </lineage>
</organism>
<feature type="region of interest" description="Disordered" evidence="1">
    <location>
        <begin position="187"/>
        <end position="239"/>
    </location>
</feature>
<gene>
    <name evidence="2" type="ORF">EJ05DRAFT_495579</name>
</gene>